<accession>A0A1F5GD31</accession>
<comment type="caution">
    <text evidence="1">The sequence shown here is derived from an EMBL/GenBank/DDBJ whole genome shotgun (WGS) entry which is preliminary data.</text>
</comment>
<evidence type="ECO:0000313" key="2">
    <source>
        <dbReference type="Proteomes" id="UP000177124"/>
    </source>
</evidence>
<dbReference type="EMBL" id="MFBF01000065">
    <property type="protein sequence ID" value="OGD89768.1"/>
    <property type="molecule type" value="Genomic_DNA"/>
</dbReference>
<sequence length="148" mass="16607">MKRSKMYHNGETRSNQAVFMGKATKLTIVEINQSKNAPIKAGIKPTTSKPGTIKAVILIKKALITNVKSPKVRILIGKVKITITGFMKALMIPKTSATIKAVTKELTLNPGRYWEIRRIVKAERIQFAKIAIFKVEYITILELERSVN</sequence>
<dbReference type="STRING" id="1797716.A3D07_03200"/>
<reference evidence="1 2" key="1">
    <citation type="journal article" date="2016" name="Nat. Commun.">
        <title>Thousands of microbial genomes shed light on interconnected biogeochemical processes in an aquifer system.</title>
        <authorList>
            <person name="Anantharaman K."/>
            <person name="Brown C.T."/>
            <person name="Hug L.A."/>
            <person name="Sharon I."/>
            <person name="Castelle C.J."/>
            <person name="Probst A.J."/>
            <person name="Thomas B.C."/>
            <person name="Singh A."/>
            <person name="Wilkins M.J."/>
            <person name="Karaoz U."/>
            <person name="Brodie E.L."/>
            <person name="Williams K.H."/>
            <person name="Hubbard S.S."/>
            <person name="Banfield J.F."/>
        </authorList>
    </citation>
    <scope>NUCLEOTIDE SEQUENCE [LARGE SCALE GENOMIC DNA]</scope>
</reference>
<gene>
    <name evidence="1" type="ORF">A3D07_03200</name>
</gene>
<name>A0A1F5GD31_9BACT</name>
<dbReference type="AlphaFoldDB" id="A0A1F5GD31"/>
<evidence type="ECO:0000313" key="1">
    <source>
        <dbReference type="EMBL" id="OGD89768.1"/>
    </source>
</evidence>
<protein>
    <submittedName>
        <fullName evidence="1">Uncharacterized protein</fullName>
    </submittedName>
</protein>
<dbReference type="Proteomes" id="UP000177124">
    <property type="component" value="Unassembled WGS sequence"/>
</dbReference>
<proteinExistence type="predicted"/>
<organism evidence="1 2">
    <name type="scientific">Candidatus Curtissbacteria bacterium RIFCSPHIGHO2_02_FULL_42_15</name>
    <dbReference type="NCBI Taxonomy" id="1797716"/>
    <lineage>
        <taxon>Bacteria</taxon>
        <taxon>Candidatus Curtissiibacteriota</taxon>
    </lineage>
</organism>